<dbReference type="InterPro" id="IPR025711">
    <property type="entry name" value="PepSY"/>
</dbReference>
<dbReference type="GO" id="GO:0004222">
    <property type="term" value="F:metalloendopeptidase activity"/>
    <property type="evidence" value="ECO:0007669"/>
    <property type="project" value="InterPro"/>
</dbReference>
<dbReference type="GO" id="GO:0006508">
    <property type="term" value="P:proteolysis"/>
    <property type="evidence" value="ECO:0007669"/>
    <property type="project" value="UniProtKB-KW"/>
</dbReference>
<dbReference type="PANTHER" id="PTHR33794">
    <property type="entry name" value="BACILLOLYSIN"/>
    <property type="match status" value="1"/>
</dbReference>
<feature type="domain" description="Peptidase M4 C-terminal" evidence="13">
    <location>
        <begin position="399"/>
        <end position="578"/>
    </location>
</feature>
<keyword evidence="4" id="KW-0479">Metal-binding</keyword>
<dbReference type="CDD" id="cd09597">
    <property type="entry name" value="M4_TLP"/>
    <property type="match status" value="1"/>
</dbReference>
<dbReference type="AlphaFoldDB" id="A0A6L8KEQ4"/>
<evidence type="ECO:0000256" key="11">
    <source>
        <dbReference type="SAM" id="SignalP"/>
    </source>
</evidence>
<feature type="active site" description="Proton donor" evidence="10">
    <location>
        <position position="481"/>
    </location>
</feature>
<dbReference type="EMBL" id="WWCN01000017">
    <property type="protein sequence ID" value="MYM25545.1"/>
    <property type="molecule type" value="Genomic_DNA"/>
</dbReference>
<keyword evidence="17" id="KW-1185">Reference proteome</keyword>
<evidence type="ECO:0000259" key="13">
    <source>
        <dbReference type="Pfam" id="PF02868"/>
    </source>
</evidence>
<sequence length="753" mass="78955">MNPRTLLLAACSALSLHAHAAAQLMSAPITVATPQDSASLVARLNALEARPGLTPDYSFRISSQHPGVTGQKITRAQHTYKGLRVFGSESVVVTNAAGDIVSVSAADRRPGLQAQAATPNPPLPADLTPTLSTDAAIAAAVQAVAPGATHRWPPSAELLIYPLMKSARSAAAAGKPDSQLNALDLEDVVDHYTLAYLVQLRMALNGKLVYYDVVVDAKTGAILKQWPALQTVTGIGHSQYNGQVPISTSAIASGFQMLDSARGTGGKYGGMAITNANHSSPNNPDPGSIYTNPSNTWGDGLQYNGGSTTNANGQTAAVNALWGLMNTYDTNKNVLGWQSLDGNNSATYIAAHVGTSYDNAFYDDSCKCMYIGDGNSFLSLGAIDVIGHEMSHGVTAATADLTYAGESGGLNESNSDIGGEMVEAYARNGGSGNVVPASGNDWMIGKDISKSGQPLRWMVKPSKDGHSPDAWSSTLKNLDVHYSSGPNNRMYYFLSQGSSADPASDSYSAYLTRTPAAMSGIGNDKAYRIWFKALTTKFTSATNYADARNKVLLAAQELYGATSKEAIAVQRAYAAINVGTDMDEASGGGGGGGDGGGEPAERIVNGGFENGATGWSGSTFVIGAHPAQAPYEGTRYAWLGGNGRRASETLTQRITIPASATSAQLSFALHIDTDETSNTVYDTLTVTLRAATGGAVLATLATYTNLTPADGYQIRSFDLLPFKGQNIILSFAMREDRSQQTSFVLDKVSLRTN</sequence>
<reference evidence="16 17" key="1">
    <citation type="submission" date="2019-12" db="EMBL/GenBank/DDBJ databases">
        <title>Novel species isolated from a subtropical stream in China.</title>
        <authorList>
            <person name="Lu H."/>
        </authorList>
    </citation>
    <scope>NUCLEOTIDE SEQUENCE [LARGE SCALE GENOMIC DNA]</scope>
    <source>
        <strain evidence="16 17">FT135W</strain>
    </source>
</reference>
<feature type="chain" id="PRO_5026707387" evidence="11">
    <location>
        <begin position="21"/>
        <end position="753"/>
    </location>
</feature>
<dbReference type="InterPro" id="IPR023612">
    <property type="entry name" value="Peptidase_M4"/>
</dbReference>
<evidence type="ECO:0000259" key="14">
    <source>
        <dbReference type="Pfam" id="PF03413"/>
    </source>
</evidence>
<dbReference type="Gene3D" id="2.60.120.260">
    <property type="entry name" value="Galactose-binding domain-like"/>
    <property type="match status" value="1"/>
</dbReference>
<feature type="domain" description="PepSY" evidence="14">
    <location>
        <begin position="175"/>
        <end position="226"/>
    </location>
</feature>
<evidence type="ECO:0000313" key="16">
    <source>
        <dbReference type="EMBL" id="MYM25545.1"/>
    </source>
</evidence>
<dbReference type="InterPro" id="IPR001570">
    <property type="entry name" value="Peptidase_M4_C_domain"/>
</dbReference>
<organism evidence="16 17">
    <name type="scientific">Duganella flavida</name>
    <dbReference type="NCBI Taxonomy" id="2692175"/>
    <lineage>
        <taxon>Bacteria</taxon>
        <taxon>Pseudomonadati</taxon>
        <taxon>Pseudomonadota</taxon>
        <taxon>Betaproteobacteria</taxon>
        <taxon>Burkholderiales</taxon>
        <taxon>Oxalobacteraceae</taxon>
        <taxon>Telluria group</taxon>
        <taxon>Duganella</taxon>
    </lineage>
</organism>
<accession>A0A6L8KEQ4</accession>
<comment type="similarity">
    <text evidence="2">Belongs to the peptidase M4 family.</text>
</comment>
<evidence type="ECO:0000256" key="7">
    <source>
        <dbReference type="ARBA" id="ARBA00022833"/>
    </source>
</evidence>
<dbReference type="InterPro" id="IPR050728">
    <property type="entry name" value="Zinc_Metalloprotease_M4"/>
</dbReference>
<dbReference type="Pfam" id="PF02868">
    <property type="entry name" value="Peptidase_M4_C"/>
    <property type="match status" value="1"/>
</dbReference>
<keyword evidence="6" id="KW-0378">Hydrolase</keyword>
<name>A0A6L8KEQ4_9BURK</name>
<keyword evidence="5 11" id="KW-0732">Signal</keyword>
<dbReference type="Gene3D" id="3.10.170.10">
    <property type="match status" value="1"/>
</dbReference>
<keyword evidence="7" id="KW-0862">Zinc</keyword>
<feature type="signal peptide" evidence="11">
    <location>
        <begin position="1"/>
        <end position="20"/>
    </location>
</feature>
<comment type="caution">
    <text evidence="16">The sequence shown here is derived from an EMBL/GenBank/DDBJ whole genome shotgun (WGS) entry which is preliminary data.</text>
</comment>
<dbReference type="RefSeq" id="WP_161008998.1">
    <property type="nucleotide sequence ID" value="NZ_WWCN01000017.1"/>
</dbReference>
<protein>
    <submittedName>
        <fullName evidence="16">M4 family peptidase</fullName>
    </submittedName>
</protein>
<dbReference type="InterPro" id="IPR013856">
    <property type="entry name" value="Peptidase_M4_domain"/>
</dbReference>
<keyword evidence="9" id="KW-0865">Zymogen</keyword>
<dbReference type="InterPro" id="IPR011096">
    <property type="entry name" value="FTP_domain"/>
</dbReference>
<dbReference type="PANTHER" id="PTHR33794:SF1">
    <property type="entry name" value="BACILLOLYSIN"/>
    <property type="match status" value="1"/>
</dbReference>
<evidence type="ECO:0000259" key="15">
    <source>
        <dbReference type="Pfam" id="PF07504"/>
    </source>
</evidence>
<proteinExistence type="inferred from homology"/>
<feature type="domain" description="Peptidase M4" evidence="12">
    <location>
        <begin position="233"/>
        <end position="395"/>
    </location>
</feature>
<keyword evidence="8" id="KW-0482">Metalloprotease</keyword>
<evidence type="ECO:0000256" key="8">
    <source>
        <dbReference type="ARBA" id="ARBA00023049"/>
    </source>
</evidence>
<comment type="cofactor">
    <cofactor evidence="1">
        <name>Zn(2+)</name>
        <dbReference type="ChEBI" id="CHEBI:29105"/>
    </cofactor>
</comment>
<evidence type="ECO:0000313" key="17">
    <source>
        <dbReference type="Proteomes" id="UP000479335"/>
    </source>
</evidence>
<dbReference type="PRINTS" id="PR00730">
    <property type="entry name" value="THERMOLYSIN"/>
</dbReference>
<dbReference type="Pfam" id="PF01447">
    <property type="entry name" value="Peptidase_M4"/>
    <property type="match status" value="1"/>
</dbReference>
<evidence type="ECO:0000256" key="1">
    <source>
        <dbReference type="ARBA" id="ARBA00001947"/>
    </source>
</evidence>
<evidence type="ECO:0000256" key="3">
    <source>
        <dbReference type="ARBA" id="ARBA00022670"/>
    </source>
</evidence>
<dbReference type="SUPFAM" id="SSF55486">
    <property type="entry name" value="Metalloproteases ('zincins'), catalytic domain"/>
    <property type="match status" value="1"/>
</dbReference>
<dbReference type="GO" id="GO:0046872">
    <property type="term" value="F:metal ion binding"/>
    <property type="evidence" value="ECO:0007669"/>
    <property type="project" value="UniProtKB-KW"/>
</dbReference>
<evidence type="ECO:0000256" key="9">
    <source>
        <dbReference type="ARBA" id="ARBA00023145"/>
    </source>
</evidence>
<evidence type="ECO:0000256" key="6">
    <source>
        <dbReference type="ARBA" id="ARBA00022801"/>
    </source>
</evidence>
<dbReference type="Pfam" id="PF03413">
    <property type="entry name" value="PepSY"/>
    <property type="match status" value="1"/>
</dbReference>
<keyword evidence="3" id="KW-0645">Protease</keyword>
<evidence type="ECO:0000256" key="2">
    <source>
        <dbReference type="ARBA" id="ARBA00009388"/>
    </source>
</evidence>
<dbReference type="InterPro" id="IPR027268">
    <property type="entry name" value="Peptidase_M4/M1_CTD_sf"/>
</dbReference>
<dbReference type="Pfam" id="PF07504">
    <property type="entry name" value="FTP"/>
    <property type="match status" value="1"/>
</dbReference>
<feature type="active site" evidence="10">
    <location>
        <position position="389"/>
    </location>
</feature>
<dbReference type="Proteomes" id="UP000479335">
    <property type="component" value="Unassembled WGS sequence"/>
</dbReference>
<feature type="domain" description="FTP" evidence="15">
    <location>
        <begin position="58"/>
        <end position="104"/>
    </location>
</feature>
<dbReference type="Gene3D" id="1.10.390.10">
    <property type="entry name" value="Neutral Protease Domain 2"/>
    <property type="match status" value="1"/>
</dbReference>
<evidence type="ECO:0000259" key="12">
    <source>
        <dbReference type="Pfam" id="PF01447"/>
    </source>
</evidence>
<dbReference type="Gene3D" id="3.10.450.490">
    <property type="match status" value="1"/>
</dbReference>
<gene>
    <name evidence="16" type="ORF">GTP46_23215</name>
</gene>
<evidence type="ECO:0000256" key="10">
    <source>
        <dbReference type="PIRSR" id="PIRSR623612-1"/>
    </source>
</evidence>
<evidence type="ECO:0000256" key="5">
    <source>
        <dbReference type="ARBA" id="ARBA00022729"/>
    </source>
</evidence>
<evidence type="ECO:0000256" key="4">
    <source>
        <dbReference type="ARBA" id="ARBA00022723"/>
    </source>
</evidence>